<keyword evidence="2" id="KW-0812">Transmembrane</keyword>
<feature type="transmembrane region" description="Helical" evidence="2">
    <location>
        <begin position="100"/>
        <end position="119"/>
    </location>
</feature>
<name>A0A016XKG7_9BURK</name>
<accession>A0A016XKG7</accession>
<reference evidence="4 5" key="1">
    <citation type="submission" date="2014-02" db="EMBL/GenBank/DDBJ databases">
        <title>Draft Genome of Hylemonella gracilis isolated from the Niagara River.</title>
        <authorList>
            <person name="Pawlowski D.R."/>
            <person name="Koudelka G.B."/>
        </authorList>
    </citation>
    <scope>NUCLEOTIDE SEQUENCE [LARGE SCALE GENOMIC DNA]</scope>
    <source>
        <strain evidence="4 5">Niagara R</strain>
    </source>
</reference>
<evidence type="ECO:0000259" key="3">
    <source>
        <dbReference type="SMART" id="SM00978"/>
    </source>
</evidence>
<feature type="transmembrane region" description="Helical" evidence="2">
    <location>
        <begin position="125"/>
        <end position="146"/>
    </location>
</feature>
<keyword evidence="2" id="KW-1133">Transmembrane helix</keyword>
<evidence type="ECO:0000313" key="4">
    <source>
        <dbReference type="EMBL" id="EYC52554.1"/>
    </source>
</evidence>
<protein>
    <submittedName>
        <fullName evidence="4">Preprotein translocase subunit Tim44</fullName>
    </submittedName>
</protein>
<evidence type="ECO:0000313" key="5">
    <source>
        <dbReference type="Proteomes" id="UP000023268"/>
    </source>
</evidence>
<dbReference type="Proteomes" id="UP000023268">
    <property type="component" value="Unassembled WGS sequence"/>
</dbReference>
<feature type="compositionally biased region" description="Low complexity" evidence="1">
    <location>
        <begin position="55"/>
        <end position="79"/>
    </location>
</feature>
<sequence>MKRGGALALTLTLGLVLVLGPMDAEARRLGGGTSVGKQSGNVMRRDAPAQPPATTPAQSSSASQGGAASGGSPTAPASAATPASAAAVGAAAAPARRTGMGLLGGVAAGLGLAWLASSLGLGAAFGQFLLIALFVLLAFVALRFLLRPRAAASGPRNSYAFQGAGGAGVATIPSAYYPENVGNDASARPWEQGASTTVAGTGHGSVIGSALHGSAGEWSVPAGFDVESFLKVAKSNFIHLQAAWDKADMVTLRSMMTDDMLAEISAQLAERERLSGGEPNLTEVQMLQAQLLGIEDIGGEYMASVEFSGMVREDRHSGPSPFREVWNMTKPRDGSRGWLVAGVQALQ</sequence>
<dbReference type="Pfam" id="PF04280">
    <property type="entry name" value="Tim44"/>
    <property type="match status" value="1"/>
</dbReference>
<dbReference type="PANTHER" id="PTHR41542">
    <property type="entry name" value="BLL5807 PROTEIN"/>
    <property type="match status" value="1"/>
</dbReference>
<dbReference type="InterPro" id="IPR032710">
    <property type="entry name" value="NTF2-like_dom_sf"/>
</dbReference>
<evidence type="ECO:0000256" key="1">
    <source>
        <dbReference type="SAM" id="MobiDB-lite"/>
    </source>
</evidence>
<gene>
    <name evidence="4" type="ORF">AZ34_16790</name>
</gene>
<dbReference type="PANTHER" id="PTHR41542:SF1">
    <property type="entry name" value="BLL5807 PROTEIN"/>
    <property type="match status" value="1"/>
</dbReference>
<dbReference type="eggNOG" id="COG4395">
    <property type="taxonomic scope" value="Bacteria"/>
</dbReference>
<evidence type="ECO:0000256" key="2">
    <source>
        <dbReference type="SAM" id="Phobius"/>
    </source>
</evidence>
<feature type="region of interest" description="Disordered" evidence="1">
    <location>
        <begin position="29"/>
        <end position="79"/>
    </location>
</feature>
<proteinExistence type="predicted"/>
<dbReference type="EMBL" id="JEMG01000001">
    <property type="protein sequence ID" value="EYC52554.1"/>
    <property type="molecule type" value="Genomic_DNA"/>
</dbReference>
<dbReference type="Gene3D" id="3.10.450.240">
    <property type="match status" value="1"/>
</dbReference>
<dbReference type="SUPFAM" id="SSF54427">
    <property type="entry name" value="NTF2-like"/>
    <property type="match status" value="1"/>
</dbReference>
<dbReference type="AlphaFoldDB" id="A0A016XKG7"/>
<organism evidence="4 5">
    <name type="scientific">Hylemonella gracilis str. Niagara R</name>
    <dbReference type="NCBI Taxonomy" id="1458275"/>
    <lineage>
        <taxon>Bacteria</taxon>
        <taxon>Pseudomonadati</taxon>
        <taxon>Pseudomonadota</taxon>
        <taxon>Betaproteobacteria</taxon>
        <taxon>Burkholderiales</taxon>
        <taxon>Comamonadaceae</taxon>
        <taxon>Hylemonella</taxon>
    </lineage>
</organism>
<dbReference type="InterPro" id="IPR007379">
    <property type="entry name" value="Tim44-like_dom"/>
</dbReference>
<comment type="caution">
    <text evidence="4">The sequence shown here is derived from an EMBL/GenBank/DDBJ whole genome shotgun (WGS) entry which is preliminary data.</text>
</comment>
<feature type="domain" description="Tim44-like" evidence="3">
    <location>
        <begin position="210"/>
        <end position="345"/>
    </location>
</feature>
<dbReference type="STRING" id="1458275.AZ34_16790"/>
<keyword evidence="2" id="KW-0472">Membrane</keyword>
<dbReference type="SMART" id="SM00978">
    <property type="entry name" value="Tim44"/>
    <property type="match status" value="1"/>
</dbReference>